<evidence type="ECO:0000313" key="1">
    <source>
        <dbReference type="EMBL" id="KAI9903644.1"/>
    </source>
</evidence>
<organism evidence="1 2">
    <name type="scientific">Trichothecium roseum</name>
    <dbReference type="NCBI Taxonomy" id="47278"/>
    <lineage>
        <taxon>Eukaryota</taxon>
        <taxon>Fungi</taxon>
        <taxon>Dikarya</taxon>
        <taxon>Ascomycota</taxon>
        <taxon>Pezizomycotina</taxon>
        <taxon>Sordariomycetes</taxon>
        <taxon>Hypocreomycetidae</taxon>
        <taxon>Hypocreales</taxon>
        <taxon>Hypocreales incertae sedis</taxon>
        <taxon>Trichothecium</taxon>
    </lineage>
</organism>
<evidence type="ECO:0000313" key="2">
    <source>
        <dbReference type="Proteomes" id="UP001163324"/>
    </source>
</evidence>
<dbReference type="EMBL" id="CM047940">
    <property type="protein sequence ID" value="KAI9903644.1"/>
    <property type="molecule type" value="Genomic_DNA"/>
</dbReference>
<dbReference type="Proteomes" id="UP001163324">
    <property type="component" value="Chromosome 1"/>
</dbReference>
<keyword evidence="2" id="KW-1185">Reference proteome</keyword>
<accession>A0ACC0VBS2</accession>
<protein>
    <submittedName>
        <fullName evidence="1">Uncharacterized protein</fullName>
    </submittedName>
</protein>
<sequence length="642" mass="71793">MFRNMNPGLSRRFPIDRPFRFNNFSLNQLSMIMRHEMREQDPTAAEGAMNATEDVLERALMRPRFSNAGEVMAILNAAKMNYEKRQSQLPDHQQTYDGVIEAVDIDPEFDRATRPDFNFSKMLGGRVNASIITKLTSYQKRCLGARRLGFNPREYVPTNFVFKGYPGTGKTTTAKSMGQIFYDMGFLSSTEVVECAATDLLGQYVGQTAPKTREKLEKGLGRVILLDEAYRLRSGQYAAEAVDELVKFLTQPTNVGKMIVILAGNTAYIDNLIRVRPELSSLFPEEIVFNNIPPADCITLLEREPKLENIEGDDDFLGNPFSSVYVKVTRLFRVLQLIPGWSNARDVKNLAKQIVGGFLEAGCVVSRGARTVSAELVINRMTECIAQKKGRLTLGYVPDSVHPPPSPRRCAEPHPGEAQEKLAYTQRGSPPPTISDICVQGITGGPNMVCAPQGEVTRATPVQSRNRANPPDAQDRNSLDVDVDRSNARNSYLHDHPHKDDNADDQGGNEAGHHSMVATEGMQASLRQGQKAEKALRPRQKSQLDSLQRALDEAYRESPQVDTQGSRPGDDGLGTNPTARDRLWKEMTILQRKIREQEQAQQALQKMGRYYGNFDWIKVPGGYLCSAAVCYVTDDELHRFMR</sequence>
<gene>
    <name evidence="1" type="ORF">N3K66_000173</name>
</gene>
<name>A0ACC0VBS2_9HYPO</name>
<reference evidence="1" key="1">
    <citation type="submission" date="2022-10" db="EMBL/GenBank/DDBJ databases">
        <title>Complete Genome of Trichothecium roseum strain YXFP-22015, a Plant Pathogen Isolated from Citrus.</title>
        <authorList>
            <person name="Wang Y."/>
            <person name="Zhu L."/>
        </authorList>
    </citation>
    <scope>NUCLEOTIDE SEQUENCE</scope>
    <source>
        <strain evidence="1">YXFP-22015</strain>
    </source>
</reference>
<proteinExistence type="predicted"/>
<comment type="caution">
    <text evidence="1">The sequence shown here is derived from an EMBL/GenBank/DDBJ whole genome shotgun (WGS) entry which is preliminary data.</text>
</comment>